<comment type="function">
    <text evidence="1">Involved in the transposition of the insertion sequence.</text>
</comment>
<dbReference type="InterPro" id="IPR050900">
    <property type="entry name" value="Transposase_IS3/IS150/IS904"/>
</dbReference>
<evidence type="ECO:0000259" key="2">
    <source>
        <dbReference type="PROSITE" id="PS50994"/>
    </source>
</evidence>
<dbReference type="InterPro" id="IPR036388">
    <property type="entry name" value="WH-like_DNA-bd_sf"/>
</dbReference>
<dbReference type="InterPro" id="IPR036397">
    <property type="entry name" value="RNaseH_sf"/>
</dbReference>
<dbReference type="EMBL" id="WLVL01000012">
    <property type="protein sequence ID" value="MTB70905.1"/>
    <property type="molecule type" value="Genomic_DNA"/>
</dbReference>
<gene>
    <name evidence="3" type="ORF">GGG17_02720</name>
</gene>
<feature type="domain" description="Integrase catalytic" evidence="2">
    <location>
        <begin position="247"/>
        <end position="414"/>
    </location>
</feature>
<dbReference type="SUPFAM" id="SSF53098">
    <property type="entry name" value="Ribonuclease H-like"/>
    <property type="match status" value="1"/>
</dbReference>
<dbReference type="Pfam" id="PF01527">
    <property type="entry name" value="HTH_Tnp_1"/>
    <property type="match status" value="1"/>
</dbReference>
<dbReference type="PANTHER" id="PTHR46889:SF5">
    <property type="entry name" value="INTEGRASE PROTEIN"/>
    <property type="match status" value="1"/>
</dbReference>
<reference evidence="3 4" key="1">
    <citation type="submission" date="2019-11" db="EMBL/GenBank/DDBJ databases">
        <title>Whole genome sequencing identifies a novel species of the genus Arsenicicoccus isolated from human blood.</title>
        <authorList>
            <person name="Jeong J.H."/>
            <person name="Kweon O.J."/>
            <person name="Kim H.R."/>
            <person name="Kim T.-H."/>
            <person name="Ha S.-M."/>
            <person name="Lee M.-K."/>
        </authorList>
    </citation>
    <scope>NUCLEOTIDE SEQUENCE [LARGE SCALE GENOMIC DNA]</scope>
    <source>
        <strain evidence="3 4">MKL-02</strain>
    </source>
</reference>
<evidence type="ECO:0000313" key="3">
    <source>
        <dbReference type="EMBL" id="MTB70905.1"/>
    </source>
</evidence>
<dbReference type="AlphaFoldDB" id="A0A6I3IGL9"/>
<dbReference type="InterPro" id="IPR012337">
    <property type="entry name" value="RNaseH-like_sf"/>
</dbReference>
<dbReference type="NCBIfam" id="NF033516">
    <property type="entry name" value="transpos_IS3"/>
    <property type="match status" value="1"/>
</dbReference>
<dbReference type="PROSITE" id="PS50994">
    <property type="entry name" value="INTEGRASE"/>
    <property type="match status" value="1"/>
</dbReference>
<protein>
    <submittedName>
        <fullName evidence="3">IS3 family transposase</fullName>
    </submittedName>
</protein>
<sequence length="432" mass="48731">MPAPRKYSDELRERAIRTVNETIRENPGMPVKRACSQVGEQLGIPGPTLRNWFRGPGQSPGSTATTTDPHERLVQLEKENRELRRANAILRSASGFLRGGARPPLKSLIDYVDQHKDQFGVEPICTVLTEAGAKIAPSTYYAAMKRPPSNRALTDAALDERIQTTYEANYQVYGVMKMWKVLNRQEVLDEHGRPTGQRYPPVARCTVARRMKALGLVGAVAGDHKRPRTTIPAKDVHPADQLNRDFTAPAPDNRWVADITYVPTWAGFVYVAFVMDLFSRRVVGWRVTSSLHTDLALDALEHAIWQRQRQGRDLTGLVHHADRGVQYRAIRYTERLEELGIVASVGSKGDSYDNAAAEALNRVFKTELIRRQGPWKTLEHVELEVLRWVDWYNTTRPHSWCDYLAPAAYENAYYAARNPSTATAAEAHTTLH</sequence>
<dbReference type="GO" id="GO:0004803">
    <property type="term" value="F:transposase activity"/>
    <property type="evidence" value="ECO:0007669"/>
    <property type="project" value="InterPro"/>
</dbReference>
<dbReference type="InterPro" id="IPR001584">
    <property type="entry name" value="Integrase_cat-core"/>
</dbReference>
<dbReference type="Pfam" id="PF13333">
    <property type="entry name" value="rve_2"/>
    <property type="match status" value="1"/>
</dbReference>
<dbReference type="Gene3D" id="3.30.420.10">
    <property type="entry name" value="Ribonuclease H-like superfamily/Ribonuclease H"/>
    <property type="match status" value="1"/>
</dbReference>
<dbReference type="Gene3D" id="1.10.10.10">
    <property type="entry name" value="Winged helix-like DNA-binding domain superfamily/Winged helix DNA-binding domain"/>
    <property type="match status" value="1"/>
</dbReference>
<dbReference type="PANTHER" id="PTHR46889">
    <property type="entry name" value="TRANSPOSASE INSF FOR INSERTION SEQUENCE IS3B-RELATED"/>
    <property type="match status" value="1"/>
</dbReference>
<organism evidence="3 4">
    <name type="scientific">Arsenicicoccus cauae</name>
    <dbReference type="NCBI Taxonomy" id="2663847"/>
    <lineage>
        <taxon>Bacteria</taxon>
        <taxon>Bacillati</taxon>
        <taxon>Actinomycetota</taxon>
        <taxon>Actinomycetes</taxon>
        <taxon>Micrococcales</taxon>
        <taxon>Intrasporangiaceae</taxon>
        <taxon>Arsenicicoccus</taxon>
    </lineage>
</organism>
<evidence type="ECO:0000256" key="1">
    <source>
        <dbReference type="ARBA" id="ARBA00002286"/>
    </source>
</evidence>
<dbReference type="GO" id="GO:0015074">
    <property type="term" value="P:DNA integration"/>
    <property type="evidence" value="ECO:0007669"/>
    <property type="project" value="InterPro"/>
</dbReference>
<accession>A0A6I3IGL9</accession>
<name>A0A6I3IGL9_9MICO</name>
<dbReference type="InterPro" id="IPR025948">
    <property type="entry name" value="HTH-like_dom"/>
</dbReference>
<dbReference type="SUPFAM" id="SSF46689">
    <property type="entry name" value="Homeodomain-like"/>
    <property type="match status" value="1"/>
</dbReference>
<dbReference type="InterPro" id="IPR048020">
    <property type="entry name" value="Transpos_IS3"/>
</dbReference>
<comment type="caution">
    <text evidence="3">The sequence shown here is derived from an EMBL/GenBank/DDBJ whole genome shotgun (WGS) entry which is preliminary data.</text>
</comment>
<keyword evidence="4" id="KW-1185">Reference proteome</keyword>
<dbReference type="GO" id="GO:0003677">
    <property type="term" value="F:DNA binding"/>
    <property type="evidence" value="ECO:0007669"/>
    <property type="project" value="InterPro"/>
</dbReference>
<dbReference type="Pfam" id="PF13276">
    <property type="entry name" value="HTH_21"/>
    <property type="match status" value="1"/>
</dbReference>
<dbReference type="GO" id="GO:0006313">
    <property type="term" value="P:DNA transposition"/>
    <property type="evidence" value="ECO:0007669"/>
    <property type="project" value="InterPro"/>
</dbReference>
<dbReference type="Proteomes" id="UP000431092">
    <property type="component" value="Unassembled WGS sequence"/>
</dbReference>
<proteinExistence type="predicted"/>
<dbReference type="InterPro" id="IPR009057">
    <property type="entry name" value="Homeodomain-like_sf"/>
</dbReference>
<dbReference type="Pfam" id="PF00665">
    <property type="entry name" value="rve"/>
    <property type="match status" value="1"/>
</dbReference>
<dbReference type="InterPro" id="IPR002514">
    <property type="entry name" value="Transposase_8"/>
</dbReference>
<evidence type="ECO:0000313" key="4">
    <source>
        <dbReference type="Proteomes" id="UP000431092"/>
    </source>
</evidence>